<feature type="domain" description="Peptidase M13 N-terminal" evidence="5">
    <location>
        <begin position="186"/>
        <end position="329"/>
    </location>
</feature>
<keyword evidence="7" id="KW-1185">Reference proteome</keyword>
<keyword evidence="4" id="KW-0472">Membrane</keyword>
<comment type="similarity">
    <text evidence="2">Belongs to the peptidase M13 family.</text>
</comment>
<evidence type="ECO:0000256" key="4">
    <source>
        <dbReference type="SAM" id="Phobius"/>
    </source>
</evidence>
<keyword evidence="4" id="KW-0812">Transmembrane</keyword>
<protein>
    <recommendedName>
        <fullName evidence="5">Peptidase M13 N-terminal domain-containing protein</fullName>
    </recommendedName>
</protein>
<dbReference type="EMBL" id="JAHXZJ010001492">
    <property type="protein sequence ID" value="KAH0552036.1"/>
    <property type="molecule type" value="Genomic_DNA"/>
</dbReference>
<evidence type="ECO:0000256" key="3">
    <source>
        <dbReference type="SAM" id="MobiDB-lite"/>
    </source>
</evidence>
<reference evidence="6 7" key="1">
    <citation type="journal article" date="2021" name="J. Hered.">
        <title>A chromosome-level genome assembly of the parasitoid wasp, Cotesia glomerata (Hymenoptera: Braconidae).</title>
        <authorList>
            <person name="Pinto B.J."/>
            <person name="Weis J.J."/>
            <person name="Gamble T."/>
            <person name="Ode P.J."/>
            <person name="Paul R."/>
            <person name="Zaspel J.M."/>
        </authorList>
    </citation>
    <scope>NUCLEOTIDE SEQUENCE [LARGE SCALE GENOMIC DNA]</scope>
    <source>
        <strain evidence="6">CgM1</strain>
    </source>
</reference>
<dbReference type="GO" id="GO:0004222">
    <property type="term" value="F:metalloendopeptidase activity"/>
    <property type="evidence" value="ECO:0007669"/>
    <property type="project" value="InterPro"/>
</dbReference>
<dbReference type="Gene3D" id="1.10.1380.10">
    <property type="entry name" value="Neutral endopeptidase , domain2"/>
    <property type="match status" value="1"/>
</dbReference>
<proteinExistence type="inferred from homology"/>
<gene>
    <name evidence="6" type="ORF">KQX54_004370</name>
</gene>
<evidence type="ECO:0000313" key="7">
    <source>
        <dbReference type="Proteomes" id="UP000826195"/>
    </source>
</evidence>
<dbReference type="InterPro" id="IPR024079">
    <property type="entry name" value="MetalloPept_cat_dom_sf"/>
</dbReference>
<dbReference type="AlphaFoldDB" id="A0AAV7I1P7"/>
<dbReference type="PANTHER" id="PTHR11733">
    <property type="entry name" value="ZINC METALLOPROTEASE FAMILY M13 NEPRILYSIN-RELATED"/>
    <property type="match status" value="1"/>
</dbReference>
<dbReference type="InterPro" id="IPR042089">
    <property type="entry name" value="Peptidase_M13_dom_2"/>
</dbReference>
<dbReference type="InterPro" id="IPR008753">
    <property type="entry name" value="Peptidase_M13_N"/>
</dbReference>
<sequence length="335" mass="37699">MKSESNNGYLRSGVITEESEFMPAAAREIQHTGMPLQVTCSTRGNTGTTTTVIHRPGNSSRMPGITRATSITRRRGGPTNRQQLIGVLTVTLLVTSLFTLMLLALHRNRECAKETLKFIYWTYAGSTRQDLFESRLSTQLIWLTLTRSTSLPCKFLAEKCLNVCLTEECVRTASSLLAAMDRTASPCVDFFQYACGTWNRLHIIPEDRSSINTFEVLSDQLKVILKRVLEEPPNKQDNSATLKAKTFYKSCMDIPQIRHIGDAPLKETLRNLGGWPVVEGTNWEPPKNLSIEILLGRIRGEFNEGVLVEHWVGPDDKNSSANILQVRRQKIWVDC</sequence>
<dbReference type="PANTHER" id="PTHR11733:SF241">
    <property type="entry name" value="GH26575P-RELATED"/>
    <property type="match status" value="1"/>
</dbReference>
<dbReference type="Gene3D" id="3.40.390.10">
    <property type="entry name" value="Collagenase (Catalytic Domain)"/>
    <property type="match status" value="1"/>
</dbReference>
<comment type="caution">
    <text evidence="6">The sequence shown here is derived from an EMBL/GenBank/DDBJ whole genome shotgun (WGS) entry which is preliminary data.</text>
</comment>
<dbReference type="GO" id="GO:0005886">
    <property type="term" value="C:plasma membrane"/>
    <property type="evidence" value="ECO:0007669"/>
    <property type="project" value="UniProtKB-SubCell"/>
</dbReference>
<dbReference type="InterPro" id="IPR000718">
    <property type="entry name" value="Peptidase_M13"/>
</dbReference>
<evidence type="ECO:0000259" key="5">
    <source>
        <dbReference type="Pfam" id="PF05649"/>
    </source>
</evidence>
<dbReference type="Proteomes" id="UP000826195">
    <property type="component" value="Unassembled WGS sequence"/>
</dbReference>
<feature type="transmembrane region" description="Helical" evidence="4">
    <location>
        <begin position="84"/>
        <end position="105"/>
    </location>
</feature>
<dbReference type="Pfam" id="PF05649">
    <property type="entry name" value="Peptidase_M13_N"/>
    <property type="match status" value="1"/>
</dbReference>
<evidence type="ECO:0000256" key="2">
    <source>
        <dbReference type="ARBA" id="ARBA00007357"/>
    </source>
</evidence>
<evidence type="ECO:0000313" key="6">
    <source>
        <dbReference type="EMBL" id="KAH0552036.1"/>
    </source>
</evidence>
<dbReference type="GO" id="GO:0016485">
    <property type="term" value="P:protein processing"/>
    <property type="evidence" value="ECO:0007669"/>
    <property type="project" value="TreeGrafter"/>
</dbReference>
<keyword evidence="4" id="KW-1133">Transmembrane helix</keyword>
<accession>A0AAV7I1P7</accession>
<name>A0AAV7I1P7_COTGL</name>
<evidence type="ECO:0000256" key="1">
    <source>
        <dbReference type="ARBA" id="ARBA00004401"/>
    </source>
</evidence>
<comment type="subcellular location">
    <subcellularLocation>
        <location evidence="1">Cell membrane</location>
        <topology evidence="1">Single-pass type II membrane protein</topology>
    </subcellularLocation>
</comment>
<dbReference type="PROSITE" id="PS51885">
    <property type="entry name" value="NEPRILYSIN"/>
    <property type="match status" value="1"/>
</dbReference>
<feature type="region of interest" description="Disordered" evidence="3">
    <location>
        <begin position="42"/>
        <end position="64"/>
    </location>
</feature>
<feature type="compositionally biased region" description="Low complexity" evidence="3">
    <location>
        <begin position="42"/>
        <end position="51"/>
    </location>
</feature>
<organism evidence="6 7">
    <name type="scientific">Cotesia glomerata</name>
    <name type="common">Lepidopteran parasitic wasp</name>
    <name type="synonym">Apanteles glomeratus</name>
    <dbReference type="NCBI Taxonomy" id="32391"/>
    <lineage>
        <taxon>Eukaryota</taxon>
        <taxon>Metazoa</taxon>
        <taxon>Ecdysozoa</taxon>
        <taxon>Arthropoda</taxon>
        <taxon>Hexapoda</taxon>
        <taxon>Insecta</taxon>
        <taxon>Pterygota</taxon>
        <taxon>Neoptera</taxon>
        <taxon>Endopterygota</taxon>
        <taxon>Hymenoptera</taxon>
        <taxon>Apocrita</taxon>
        <taxon>Ichneumonoidea</taxon>
        <taxon>Braconidae</taxon>
        <taxon>Microgastrinae</taxon>
        <taxon>Cotesia</taxon>
    </lineage>
</organism>
<dbReference type="SUPFAM" id="SSF55486">
    <property type="entry name" value="Metalloproteases ('zincins'), catalytic domain"/>
    <property type="match status" value="1"/>
</dbReference>